<proteinExistence type="predicted"/>
<gene>
    <name evidence="1" type="ORF">HHI36_004454</name>
</gene>
<evidence type="ECO:0000313" key="2">
    <source>
        <dbReference type="Proteomes" id="UP001516400"/>
    </source>
</evidence>
<accession>A0ABD2NSU7</accession>
<comment type="caution">
    <text evidence="1">The sequence shown here is derived from an EMBL/GenBank/DDBJ whole genome shotgun (WGS) entry which is preliminary data.</text>
</comment>
<reference evidence="1 2" key="1">
    <citation type="journal article" date="2021" name="BMC Biol.">
        <title>Horizontally acquired antibacterial genes associated with adaptive radiation of ladybird beetles.</title>
        <authorList>
            <person name="Li H.S."/>
            <person name="Tang X.F."/>
            <person name="Huang Y.H."/>
            <person name="Xu Z.Y."/>
            <person name="Chen M.L."/>
            <person name="Du X.Y."/>
            <person name="Qiu B.Y."/>
            <person name="Chen P.T."/>
            <person name="Zhang W."/>
            <person name="Slipinski A."/>
            <person name="Escalona H.E."/>
            <person name="Waterhouse R.M."/>
            <person name="Zwick A."/>
            <person name="Pang H."/>
        </authorList>
    </citation>
    <scope>NUCLEOTIDE SEQUENCE [LARGE SCALE GENOMIC DNA]</scope>
    <source>
        <strain evidence="1">SYSU2018</strain>
    </source>
</reference>
<sequence length="131" mass="14860">MKDLVFALCQSWNALSSTITSSWKNLWPDVIATPTNDPQISVSSEVIEQIAAETQIIPEYLETCYTTMNQEDGDEEIPTAPQVKAQDAINAFEVGLQWTEEDVASYNELLLLRRLRGKARTSRFNNVKHRN</sequence>
<name>A0ABD2NSU7_9CUCU</name>
<dbReference type="EMBL" id="JABFTP020000144">
    <property type="protein sequence ID" value="KAL3281240.1"/>
    <property type="molecule type" value="Genomic_DNA"/>
</dbReference>
<keyword evidence="2" id="KW-1185">Reference proteome</keyword>
<organism evidence="1 2">
    <name type="scientific">Cryptolaemus montrouzieri</name>
    <dbReference type="NCBI Taxonomy" id="559131"/>
    <lineage>
        <taxon>Eukaryota</taxon>
        <taxon>Metazoa</taxon>
        <taxon>Ecdysozoa</taxon>
        <taxon>Arthropoda</taxon>
        <taxon>Hexapoda</taxon>
        <taxon>Insecta</taxon>
        <taxon>Pterygota</taxon>
        <taxon>Neoptera</taxon>
        <taxon>Endopterygota</taxon>
        <taxon>Coleoptera</taxon>
        <taxon>Polyphaga</taxon>
        <taxon>Cucujiformia</taxon>
        <taxon>Coccinelloidea</taxon>
        <taxon>Coccinellidae</taxon>
        <taxon>Scymninae</taxon>
        <taxon>Scymnini</taxon>
        <taxon>Cryptolaemus</taxon>
    </lineage>
</organism>
<dbReference type="AlphaFoldDB" id="A0ABD2NSU7"/>
<protein>
    <submittedName>
        <fullName evidence="1">Uncharacterized protein</fullName>
    </submittedName>
</protein>
<dbReference type="Proteomes" id="UP001516400">
    <property type="component" value="Unassembled WGS sequence"/>
</dbReference>
<evidence type="ECO:0000313" key="1">
    <source>
        <dbReference type="EMBL" id="KAL3281240.1"/>
    </source>
</evidence>